<comment type="catalytic activity">
    <reaction evidence="5">
        <text>beta-D-fructose 6-phosphate + UDP-alpha-D-glucose = sucrose 6(F)-phosphate + UDP + H(+)</text>
        <dbReference type="Rhea" id="RHEA:22172"/>
        <dbReference type="ChEBI" id="CHEBI:15378"/>
        <dbReference type="ChEBI" id="CHEBI:57634"/>
        <dbReference type="ChEBI" id="CHEBI:57723"/>
        <dbReference type="ChEBI" id="CHEBI:58223"/>
        <dbReference type="ChEBI" id="CHEBI:58885"/>
        <dbReference type="EC" id="2.4.1.14"/>
    </reaction>
</comment>
<dbReference type="InterPro" id="IPR000368">
    <property type="entry name" value="Sucrose_synth_GT-B1"/>
</dbReference>
<evidence type="ECO:0000259" key="7">
    <source>
        <dbReference type="Pfam" id="PF00534"/>
    </source>
</evidence>
<organism evidence="9 10">
    <name type="scientific">Rubinisphaera brasiliensis (strain ATCC 49424 / DSM 5305 / JCM 21570 / IAM 15109 / NBRC 103401 / IFAM 1448)</name>
    <name type="common">Planctomyces brasiliensis</name>
    <dbReference type="NCBI Taxonomy" id="756272"/>
    <lineage>
        <taxon>Bacteria</taxon>
        <taxon>Pseudomonadati</taxon>
        <taxon>Planctomycetota</taxon>
        <taxon>Planctomycetia</taxon>
        <taxon>Planctomycetales</taxon>
        <taxon>Planctomycetaceae</taxon>
        <taxon>Rubinisphaera</taxon>
    </lineage>
</organism>
<dbReference type="RefSeq" id="WP_013629604.1">
    <property type="nucleotide sequence ID" value="NC_015174.1"/>
</dbReference>
<protein>
    <recommendedName>
        <fullName evidence="2">sucrose-phosphate synthase</fullName>
        <ecNumber evidence="2">2.4.1.14</ecNumber>
    </recommendedName>
</protein>
<accession>F0SKC7</accession>
<dbReference type="Pfam" id="PF00534">
    <property type="entry name" value="Glycos_transf_1"/>
    <property type="match status" value="1"/>
</dbReference>
<dbReference type="HOGENOM" id="CLU_019158_0_1_0"/>
<dbReference type="eggNOG" id="COG0438">
    <property type="taxonomic scope" value="Bacteria"/>
</dbReference>
<evidence type="ECO:0000256" key="1">
    <source>
        <dbReference type="ARBA" id="ARBA00006530"/>
    </source>
</evidence>
<reference evidence="10" key="1">
    <citation type="submission" date="2011-02" db="EMBL/GenBank/DDBJ databases">
        <title>The complete genome of Planctomyces brasiliensis DSM 5305.</title>
        <authorList>
            <person name="Lucas S."/>
            <person name="Copeland A."/>
            <person name="Lapidus A."/>
            <person name="Bruce D."/>
            <person name="Goodwin L."/>
            <person name="Pitluck S."/>
            <person name="Kyrpides N."/>
            <person name="Mavromatis K."/>
            <person name="Pagani I."/>
            <person name="Ivanova N."/>
            <person name="Ovchinnikova G."/>
            <person name="Lu M."/>
            <person name="Detter J.C."/>
            <person name="Han C."/>
            <person name="Land M."/>
            <person name="Hauser L."/>
            <person name="Markowitz V."/>
            <person name="Cheng J.-F."/>
            <person name="Hugenholtz P."/>
            <person name="Woyke T."/>
            <person name="Wu D."/>
            <person name="Tindall B."/>
            <person name="Pomrenke H.G."/>
            <person name="Brambilla E."/>
            <person name="Klenk H.-P."/>
            <person name="Eisen J.A."/>
        </authorList>
    </citation>
    <scope>NUCLEOTIDE SEQUENCE [LARGE SCALE GENOMIC DNA]</scope>
    <source>
        <strain evidence="10">ATCC 49424 / DSM 5305 / JCM 21570 / NBRC 103401 / IFAM 1448</strain>
    </source>
</reference>
<dbReference type="PANTHER" id="PTHR46039">
    <property type="entry name" value="SUCROSE-PHOSPHATE SYNTHASE 3-RELATED"/>
    <property type="match status" value="1"/>
</dbReference>
<evidence type="ECO:0000256" key="3">
    <source>
        <dbReference type="ARBA" id="ARBA00022676"/>
    </source>
</evidence>
<dbReference type="SUPFAM" id="SSF53756">
    <property type="entry name" value="UDP-Glycosyltransferase/glycogen phosphorylase"/>
    <property type="match status" value="1"/>
</dbReference>
<evidence type="ECO:0000313" key="9">
    <source>
        <dbReference type="EMBL" id="ADY60884.1"/>
    </source>
</evidence>
<comment type="similarity">
    <text evidence="1">Belongs to the glycosyltransferase 1 family.</text>
</comment>
<sequence length="468" mass="52945">MYIQMFSVHGLLRGSNFELGRDADTGGQIRYVVEMAKQLAEHDEVEGVDLFTRMIEDGDVDDTYREEIERLSDKARIIRVPCGEPRYERKELLWPWLDEFVENVIAFNEDHGNEPTALHGHYADAGYVARKLAEHYQKPLIFTGHSLGKPKLDYLLEQDWSHEQANEILHIDHRIEQEQETLNAADLVICSTTHERDEQYGQYETPRTPLVVPPGTDLNRFYPPAAGETYETRLTEDIRRFLTDPDKPWLLAVARPDRRKNLQGLVRAFGGSPELREKANLVIVAGNRDAIGDLPDNEQQVFTELLMLQDEYNLYGQLALPKTHDSETEIPDLYRYVAVHEGIFINSAFIELFGLTAIESAACGLPFVATQEGGPTDIVANCCCGLTINTSLDEEIQNALLKLLNDRAQWRKFAESGPACVKHHYSWETHCQRYVEEIHRLLEQPAKVTPATGERPGGGAEPLAAAPA</sequence>
<feature type="region of interest" description="Disordered" evidence="6">
    <location>
        <begin position="448"/>
        <end position="468"/>
    </location>
</feature>
<dbReference type="Proteomes" id="UP000006860">
    <property type="component" value="Chromosome"/>
</dbReference>
<keyword evidence="4 9" id="KW-0808">Transferase</keyword>
<keyword evidence="3 9" id="KW-0328">Glycosyltransferase</keyword>
<dbReference type="InterPro" id="IPR001296">
    <property type="entry name" value="Glyco_trans_1"/>
</dbReference>
<name>F0SKC7_RUBBR</name>
<dbReference type="GO" id="GO:0046524">
    <property type="term" value="F:sucrose-phosphate synthase activity"/>
    <property type="evidence" value="ECO:0007669"/>
    <property type="project" value="UniProtKB-EC"/>
</dbReference>
<dbReference type="Pfam" id="PF00862">
    <property type="entry name" value="GT-B_Sucrose_synth"/>
    <property type="match status" value="1"/>
</dbReference>
<dbReference type="PANTHER" id="PTHR46039:SF5">
    <property type="entry name" value="SUCROSE-PHOSPHATE SYNTHASE 3-RELATED"/>
    <property type="match status" value="1"/>
</dbReference>
<dbReference type="Gene3D" id="3.40.50.2000">
    <property type="entry name" value="Glycogen Phosphorylase B"/>
    <property type="match status" value="2"/>
</dbReference>
<dbReference type="STRING" id="756272.Plabr_3287"/>
<proteinExistence type="inferred from homology"/>
<gene>
    <name evidence="9" type="ordered locus">Plabr_3287</name>
</gene>
<feature type="domain" description="Glycosyl transferase family 1" evidence="7">
    <location>
        <begin position="237"/>
        <end position="416"/>
    </location>
</feature>
<feature type="domain" description="Sucrose synthase first GT-B" evidence="8">
    <location>
        <begin position="3"/>
        <end position="205"/>
    </location>
</feature>
<evidence type="ECO:0000256" key="5">
    <source>
        <dbReference type="ARBA" id="ARBA00047471"/>
    </source>
</evidence>
<evidence type="ECO:0000256" key="6">
    <source>
        <dbReference type="SAM" id="MobiDB-lite"/>
    </source>
</evidence>
<dbReference type="KEGG" id="pbs:Plabr_3287"/>
<dbReference type="EMBL" id="CP002546">
    <property type="protein sequence ID" value="ADY60884.1"/>
    <property type="molecule type" value="Genomic_DNA"/>
</dbReference>
<dbReference type="OrthoDB" id="9781413at2"/>
<evidence type="ECO:0000259" key="8">
    <source>
        <dbReference type="Pfam" id="PF00862"/>
    </source>
</evidence>
<evidence type="ECO:0000313" key="10">
    <source>
        <dbReference type="Proteomes" id="UP000006860"/>
    </source>
</evidence>
<dbReference type="EC" id="2.4.1.14" evidence="2"/>
<dbReference type="InterPro" id="IPR044161">
    <property type="entry name" value="SPS"/>
</dbReference>
<evidence type="ECO:0000256" key="4">
    <source>
        <dbReference type="ARBA" id="ARBA00022679"/>
    </source>
</evidence>
<dbReference type="AlphaFoldDB" id="F0SKC7"/>
<keyword evidence="10" id="KW-1185">Reference proteome</keyword>
<evidence type="ECO:0000256" key="2">
    <source>
        <dbReference type="ARBA" id="ARBA00012536"/>
    </source>
</evidence>